<dbReference type="EMBL" id="CP042806">
    <property type="protein sequence ID" value="QEE30705.1"/>
    <property type="molecule type" value="Genomic_DNA"/>
</dbReference>
<proteinExistence type="predicted"/>
<organism evidence="1 2">
    <name type="scientific">Terriglobus albidus</name>
    <dbReference type="NCBI Taxonomy" id="1592106"/>
    <lineage>
        <taxon>Bacteria</taxon>
        <taxon>Pseudomonadati</taxon>
        <taxon>Acidobacteriota</taxon>
        <taxon>Terriglobia</taxon>
        <taxon>Terriglobales</taxon>
        <taxon>Acidobacteriaceae</taxon>
        <taxon>Terriglobus</taxon>
    </lineage>
</organism>
<gene>
    <name evidence="1" type="ORF">FTW19_23540</name>
</gene>
<protein>
    <recommendedName>
        <fullName evidence="3">SRPBCC family protein</fullName>
    </recommendedName>
</protein>
<dbReference type="AlphaFoldDB" id="A0A5B9EHY0"/>
<evidence type="ECO:0000313" key="1">
    <source>
        <dbReference type="EMBL" id="QEE30705.1"/>
    </source>
</evidence>
<dbReference type="Proteomes" id="UP000321820">
    <property type="component" value="Chromosome"/>
</dbReference>
<accession>A0A5B9EHY0</accession>
<dbReference type="KEGG" id="talb:FTW19_23540"/>
<dbReference type="OrthoDB" id="880456at2"/>
<dbReference type="InterPro" id="IPR023393">
    <property type="entry name" value="START-like_dom_sf"/>
</dbReference>
<reference evidence="1 2" key="1">
    <citation type="submission" date="2019-08" db="EMBL/GenBank/DDBJ databases">
        <title>Complete genome sequence of Terriglobus albidus strain ORNL.</title>
        <authorList>
            <person name="Podar M."/>
        </authorList>
    </citation>
    <scope>NUCLEOTIDE SEQUENCE [LARGE SCALE GENOMIC DNA]</scope>
    <source>
        <strain evidence="1 2">ORNL</strain>
    </source>
</reference>
<name>A0A5B9EHY0_9BACT</name>
<sequence length="130" mass="14388">MSLQTVTRAAESDLEPIEIYKVLADVSNLPRWAPAFADSIESTDKTHFRVTKNGDSFDMELFLHPAALAVDYIREMADHRRGGAYIRVTPRPLGGSAVIITVPIAPTTNESDVAKVLEQELAEIIRLTRP</sequence>
<dbReference type="SUPFAM" id="SSF55961">
    <property type="entry name" value="Bet v1-like"/>
    <property type="match status" value="1"/>
</dbReference>
<evidence type="ECO:0008006" key="3">
    <source>
        <dbReference type="Google" id="ProtNLM"/>
    </source>
</evidence>
<dbReference type="Gene3D" id="3.30.530.20">
    <property type="match status" value="1"/>
</dbReference>
<dbReference type="RefSeq" id="WP_147650002.1">
    <property type="nucleotide sequence ID" value="NZ_CP042806.1"/>
</dbReference>
<keyword evidence="2" id="KW-1185">Reference proteome</keyword>
<evidence type="ECO:0000313" key="2">
    <source>
        <dbReference type="Proteomes" id="UP000321820"/>
    </source>
</evidence>